<feature type="compositionally biased region" description="Basic and acidic residues" evidence="1">
    <location>
        <begin position="199"/>
        <end position="212"/>
    </location>
</feature>
<dbReference type="Pfam" id="PF14392">
    <property type="entry name" value="zf-CCHC_4"/>
    <property type="match status" value="1"/>
</dbReference>
<gene>
    <name evidence="4" type="ORF">Bca52824_041183</name>
</gene>
<feature type="compositionally biased region" description="Polar residues" evidence="1">
    <location>
        <begin position="281"/>
        <end position="295"/>
    </location>
</feature>
<evidence type="ECO:0000256" key="1">
    <source>
        <dbReference type="SAM" id="MobiDB-lite"/>
    </source>
</evidence>
<comment type="caution">
    <text evidence="4">The sequence shown here is derived from an EMBL/GenBank/DDBJ whole genome shotgun (WGS) entry which is preliminary data.</text>
</comment>
<keyword evidence="5" id="KW-1185">Reference proteome</keyword>
<organism evidence="4 5">
    <name type="scientific">Brassica carinata</name>
    <name type="common">Ethiopian mustard</name>
    <name type="synonym">Abyssinian cabbage</name>
    <dbReference type="NCBI Taxonomy" id="52824"/>
    <lineage>
        <taxon>Eukaryota</taxon>
        <taxon>Viridiplantae</taxon>
        <taxon>Streptophyta</taxon>
        <taxon>Embryophyta</taxon>
        <taxon>Tracheophyta</taxon>
        <taxon>Spermatophyta</taxon>
        <taxon>Magnoliopsida</taxon>
        <taxon>eudicotyledons</taxon>
        <taxon>Gunneridae</taxon>
        <taxon>Pentapetalae</taxon>
        <taxon>rosids</taxon>
        <taxon>malvids</taxon>
        <taxon>Brassicales</taxon>
        <taxon>Brassicaceae</taxon>
        <taxon>Brassiceae</taxon>
        <taxon>Brassica</taxon>
    </lineage>
</organism>
<accession>A0A8X7RSQ5</accession>
<evidence type="ECO:0000313" key="4">
    <source>
        <dbReference type="EMBL" id="KAG2294514.1"/>
    </source>
</evidence>
<dbReference type="AlphaFoldDB" id="A0A8X7RSQ5"/>
<reference evidence="4 5" key="1">
    <citation type="submission" date="2020-02" db="EMBL/GenBank/DDBJ databases">
        <authorList>
            <person name="Ma Q."/>
            <person name="Huang Y."/>
            <person name="Song X."/>
            <person name="Pei D."/>
        </authorList>
    </citation>
    <scope>NUCLEOTIDE SEQUENCE [LARGE SCALE GENOMIC DNA]</scope>
    <source>
        <strain evidence="4">Sxm20200214</strain>
        <tissue evidence="4">Leaf</tissue>
    </source>
</reference>
<dbReference type="OrthoDB" id="1103720at2759"/>
<dbReference type="InterPro" id="IPR025558">
    <property type="entry name" value="DUF4283"/>
</dbReference>
<feature type="domain" description="DUF4283" evidence="2">
    <location>
        <begin position="14"/>
        <end position="87"/>
    </location>
</feature>
<dbReference type="Proteomes" id="UP000886595">
    <property type="component" value="Unassembled WGS sequence"/>
</dbReference>
<dbReference type="InterPro" id="IPR025836">
    <property type="entry name" value="Zn_knuckle_CX2CX4HX4C"/>
</dbReference>
<evidence type="ECO:0000313" key="5">
    <source>
        <dbReference type="Proteomes" id="UP000886595"/>
    </source>
</evidence>
<feature type="compositionally biased region" description="Basic and acidic residues" evidence="1">
    <location>
        <begin position="403"/>
        <end position="416"/>
    </location>
</feature>
<feature type="compositionally biased region" description="Basic and acidic residues" evidence="1">
    <location>
        <begin position="266"/>
        <end position="279"/>
    </location>
</feature>
<evidence type="ECO:0000259" key="3">
    <source>
        <dbReference type="Pfam" id="PF14392"/>
    </source>
</evidence>
<dbReference type="PANTHER" id="PTHR31286:SF178">
    <property type="entry name" value="DUF4283 DOMAIN-CONTAINING PROTEIN"/>
    <property type="match status" value="1"/>
</dbReference>
<dbReference type="InterPro" id="IPR040256">
    <property type="entry name" value="At4g02000-like"/>
</dbReference>
<dbReference type="PANTHER" id="PTHR31286">
    <property type="entry name" value="GLYCINE-RICH CELL WALL STRUCTURAL PROTEIN 1.8-LIKE"/>
    <property type="match status" value="1"/>
</dbReference>
<dbReference type="EMBL" id="JAAMPC010000009">
    <property type="protein sequence ID" value="KAG2294514.1"/>
    <property type="molecule type" value="Genomic_DNA"/>
</dbReference>
<evidence type="ECO:0000259" key="2">
    <source>
        <dbReference type="Pfam" id="PF14111"/>
    </source>
</evidence>
<dbReference type="Pfam" id="PF14111">
    <property type="entry name" value="DUF4283"/>
    <property type="match status" value="1"/>
</dbReference>
<feature type="domain" description="Zinc knuckle CX2CX4HX4C" evidence="3">
    <location>
        <begin position="148"/>
        <end position="190"/>
    </location>
</feature>
<feature type="compositionally biased region" description="Basic and acidic residues" evidence="1">
    <location>
        <begin position="428"/>
        <end position="441"/>
    </location>
</feature>
<sequence length="480" mass="53773">MVDIPELENDDLLEENSLSVIVRCLNPSAHKVGGLVKALPPIWGLEDRVHGRGVGPDRVQFIFQSDRDLHHVLTRGPWFVNGWILLISSERSFFWIRIRGLPIHLLKEKAVDSLVGPLGEVEKVELHAKNSSSVDYVRAQVWIKADVPLQFRRIARFKTGEVIPTELEYERLIKVCFICKRLTHDQTRCPTQMNLLGREPPDRDEHGPERRTQRGLQGGSSSHKEVAAPTQARKTTTRRISKTLSQRKTVDLKGKGVAGGSTRVWKQKELTKHPREEGAISKSSGESSAPYSRKSSSGKKKNPQSRITPPKETNRELISVFERLSNAEDNQLDNTILLEQSDPNTSSSKALSTPKDSHEGRSSKGRRSPPSVFERLGSGSKNSSERKHNVIEVTSSKRRRLSHSGERESKKPRIEEQETSVFKRLGHKNGDSGEKNSESHFHSAQVAASHPPHSVRRIVLGSGKILEEGLMHNSNPSKSL</sequence>
<evidence type="ECO:0008006" key="6">
    <source>
        <dbReference type="Google" id="ProtNLM"/>
    </source>
</evidence>
<proteinExistence type="predicted"/>
<feature type="region of interest" description="Disordered" evidence="1">
    <location>
        <begin position="191"/>
        <end position="455"/>
    </location>
</feature>
<feature type="compositionally biased region" description="Polar residues" evidence="1">
    <location>
        <begin position="327"/>
        <end position="351"/>
    </location>
</feature>
<protein>
    <recommendedName>
        <fullName evidence="6">DUF4283 domain-containing protein</fullName>
    </recommendedName>
</protein>
<name>A0A8X7RSQ5_BRACI</name>